<evidence type="ECO:0000259" key="7">
    <source>
        <dbReference type="Pfam" id="PF00324"/>
    </source>
</evidence>
<dbReference type="PIRSF" id="PIRSF006060">
    <property type="entry name" value="AA_transporter"/>
    <property type="match status" value="1"/>
</dbReference>
<dbReference type="InterPro" id="IPR004841">
    <property type="entry name" value="AA-permease/SLC12A_dom"/>
</dbReference>
<keyword evidence="9" id="KW-1185">Reference proteome</keyword>
<comment type="caution">
    <text evidence="8">The sequence shown here is derived from an EMBL/GenBank/DDBJ whole genome shotgun (WGS) entry which is preliminary data.</text>
</comment>
<dbReference type="PROSITE" id="PS00218">
    <property type="entry name" value="AMINO_ACID_PERMEASE_1"/>
    <property type="match status" value="1"/>
</dbReference>
<evidence type="ECO:0000313" key="9">
    <source>
        <dbReference type="Proteomes" id="UP000070255"/>
    </source>
</evidence>
<keyword evidence="4 6" id="KW-1133">Transmembrane helix</keyword>
<feature type="transmembrane region" description="Helical" evidence="6">
    <location>
        <begin position="433"/>
        <end position="451"/>
    </location>
</feature>
<dbReference type="PANTHER" id="PTHR43495:SF5">
    <property type="entry name" value="GAMMA-AMINOBUTYRIC ACID PERMEASE"/>
    <property type="match status" value="1"/>
</dbReference>
<feature type="transmembrane region" description="Helical" evidence="6">
    <location>
        <begin position="135"/>
        <end position="158"/>
    </location>
</feature>
<feature type="transmembrane region" description="Helical" evidence="6">
    <location>
        <begin position="366"/>
        <end position="386"/>
    </location>
</feature>
<dbReference type="EMBL" id="LNJQ01000001">
    <property type="protein sequence ID" value="KWZ43905.1"/>
    <property type="molecule type" value="Genomic_DNA"/>
</dbReference>
<feature type="transmembrane region" description="Helical" evidence="6">
    <location>
        <begin position="28"/>
        <end position="50"/>
    </location>
</feature>
<sequence length="459" mass="48861">MTQQQRTFDSIVEREKGLRRGLSSGQMAMIAIGGAIGTGLFLGSGFAIGLAGPGVLVSYAIGALIALLLMGALAEMTVAHPTSGSFGAYAEHYVGPLAGFLVRYAYWSAVVFAVGTEVSAIAVFMKYWYPGVPGWYWVIGFSAALVAVNMTSVTLYGVVEYVFSLLKIAAIVAFIALGAYYVATAPASSGIGFANYSAHGGFFPKGFSGAWVAVIVAIFSYMSIETVAIAAGEARDPQRAVSQAFRSTVFRLVLFYLLTLALMLAIVPWTQAGTDESPFVKVMAATNVPYAAGVINFVVLVAALSAMNSQLYVTTRMMFSLSRARLAPAMFGRVGANGVPLAALVVSSSGVAVAAVLVALYPDTAFTLLMAIAMFGALFTWLMIFVTHLYFRARYRGPAPAFRMRLHPVGSLLGAALVGAVLVTTAFTREFRMTMMIGIAFVALLTLAYRLHYRARHAR</sequence>
<proteinExistence type="predicted"/>
<dbReference type="RefSeq" id="WP_038745284.1">
    <property type="nucleotide sequence ID" value="NZ_CP013417.1"/>
</dbReference>
<accession>A0ABR5TG64</accession>
<evidence type="ECO:0000256" key="6">
    <source>
        <dbReference type="SAM" id="Phobius"/>
    </source>
</evidence>
<dbReference type="Pfam" id="PF00324">
    <property type="entry name" value="AA_permease"/>
    <property type="match status" value="1"/>
</dbReference>
<feature type="transmembrane region" description="Helical" evidence="6">
    <location>
        <begin position="252"/>
        <end position="270"/>
    </location>
</feature>
<evidence type="ECO:0000256" key="1">
    <source>
        <dbReference type="ARBA" id="ARBA00004141"/>
    </source>
</evidence>
<feature type="transmembrane region" description="Helical" evidence="6">
    <location>
        <begin position="104"/>
        <end position="129"/>
    </location>
</feature>
<organism evidence="8 9">
    <name type="scientific">Burkholderia savannae</name>
    <dbReference type="NCBI Taxonomy" id="1637837"/>
    <lineage>
        <taxon>Bacteria</taxon>
        <taxon>Pseudomonadati</taxon>
        <taxon>Pseudomonadota</taxon>
        <taxon>Betaproteobacteria</taxon>
        <taxon>Burkholderiales</taxon>
        <taxon>Burkholderiaceae</taxon>
        <taxon>Burkholderia</taxon>
        <taxon>pseudomallei group</taxon>
    </lineage>
</organism>
<dbReference type="PANTHER" id="PTHR43495">
    <property type="entry name" value="GABA PERMEASE"/>
    <property type="match status" value="1"/>
</dbReference>
<feature type="transmembrane region" description="Helical" evidence="6">
    <location>
        <begin position="56"/>
        <end position="74"/>
    </location>
</feature>
<keyword evidence="5 6" id="KW-0472">Membrane</keyword>
<feature type="transmembrane region" description="Helical" evidence="6">
    <location>
        <begin position="210"/>
        <end position="231"/>
    </location>
</feature>
<dbReference type="InterPro" id="IPR004840">
    <property type="entry name" value="Amino_acid_permease_CS"/>
</dbReference>
<reference evidence="8 9" key="1">
    <citation type="submission" date="2015-11" db="EMBL/GenBank/DDBJ databases">
        <authorList>
            <person name="Sahl J."/>
            <person name="Wagner D."/>
            <person name="Keim P."/>
        </authorList>
    </citation>
    <scope>NUCLEOTIDE SEQUENCE [LARGE SCALE GENOMIC DNA]</scope>
    <source>
        <strain evidence="8 9">BDU18</strain>
    </source>
</reference>
<keyword evidence="3 6" id="KW-0812">Transmembrane</keyword>
<evidence type="ECO:0000256" key="5">
    <source>
        <dbReference type="ARBA" id="ARBA00023136"/>
    </source>
</evidence>
<dbReference type="Proteomes" id="UP000070255">
    <property type="component" value="Unassembled WGS sequence"/>
</dbReference>
<gene>
    <name evidence="8" type="ORF">WS72_14285</name>
</gene>
<comment type="subcellular location">
    <subcellularLocation>
        <location evidence="1">Membrane</location>
        <topology evidence="1">Multi-pass membrane protein</topology>
    </subcellularLocation>
</comment>
<evidence type="ECO:0000313" key="8">
    <source>
        <dbReference type="EMBL" id="KWZ43905.1"/>
    </source>
</evidence>
<feature type="transmembrane region" description="Helical" evidence="6">
    <location>
        <begin position="290"/>
        <end position="313"/>
    </location>
</feature>
<feature type="transmembrane region" description="Helical" evidence="6">
    <location>
        <begin position="406"/>
        <end position="427"/>
    </location>
</feature>
<dbReference type="Gene3D" id="1.20.1740.10">
    <property type="entry name" value="Amino acid/polyamine transporter I"/>
    <property type="match status" value="1"/>
</dbReference>
<protein>
    <submittedName>
        <fullName evidence="8">Amino acid permease</fullName>
    </submittedName>
</protein>
<name>A0ABR5TG64_9BURK</name>
<feature type="transmembrane region" description="Helical" evidence="6">
    <location>
        <begin position="334"/>
        <end position="360"/>
    </location>
</feature>
<evidence type="ECO:0000256" key="4">
    <source>
        <dbReference type="ARBA" id="ARBA00022989"/>
    </source>
</evidence>
<evidence type="ECO:0000256" key="3">
    <source>
        <dbReference type="ARBA" id="ARBA00022692"/>
    </source>
</evidence>
<keyword evidence="2" id="KW-0813">Transport</keyword>
<evidence type="ECO:0000256" key="2">
    <source>
        <dbReference type="ARBA" id="ARBA00022448"/>
    </source>
</evidence>
<feature type="transmembrane region" description="Helical" evidence="6">
    <location>
        <begin position="165"/>
        <end position="183"/>
    </location>
</feature>
<feature type="domain" description="Amino acid permease/ SLC12A" evidence="7">
    <location>
        <begin position="27"/>
        <end position="454"/>
    </location>
</feature>